<protein>
    <submittedName>
        <fullName evidence="2">Uncharacterized protein</fullName>
    </submittedName>
</protein>
<feature type="transmembrane region" description="Helical" evidence="1">
    <location>
        <begin position="108"/>
        <end position="133"/>
    </location>
</feature>
<dbReference type="STRING" id="1172194.WQQ_27010"/>
<keyword evidence="1" id="KW-0472">Membrane</keyword>
<dbReference type="EMBL" id="AKGD01000002">
    <property type="protein sequence ID" value="EIT69119.1"/>
    <property type="molecule type" value="Genomic_DNA"/>
</dbReference>
<evidence type="ECO:0000313" key="2">
    <source>
        <dbReference type="EMBL" id="EIT69119.1"/>
    </source>
</evidence>
<organism evidence="2 3">
    <name type="scientific">Hydrocarboniphaga effusa AP103</name>
    <dbReference type="NCBI Taxonomy" id="1172194"/>
    <lineage>
        <taxon>Bacteria</taxon>
        <taxon>Pseudomonadati</taxon>
        <taxon>Pseudomonadota</taxon>
        <taxon>Gammaproteobacteria</taxon>
        <taxon>Nevskiales</taxon>
        <taxon>Nevskiaceae</taxon>
        <taxon>Hydrocarboniphaga</taxon>
    </lineage>
</organism>
<dbReference type="RefSeq" id="WP_007185642.1">
    <property type="nucleotide sequence ID" value="NZ_AKGD01000002.1"/>
</dbReference>
<dbReference type="AlphaFoldDB" id="I7ZB74"/>
<feature type="transmembrane region" description="Helical" evidence="1">
    <location>
        <begin position="182"/>
        <end position="205"/>
    </location>
</feature>
<dbReference type="OrthoDB" id="9801622at2"/>
<comment type="caution">
    <text evidence="2">The sequence shown here is derived from an EMBL/GenBank/DDBJ whole genome shotgun (WGS) entry which is preliminary data.</text>
</comment>
<keyword evidence="1" id="KW-1133">Transmembrane helix</keyword>
<proteinExistence type="predicted"/>
<evidence type="ECO:0000256" key="1">
    <source>
        <dbReference type="SAM" id="Phobius"/>
    </source>
</evidence>
<name>I7ZB74_9GAMM</name>
<feature type="transmembrane region" description="Helical" evidence="1">
    <location>
        <begin position="12"/>
        <end position="33"/>
    </location>
</feature>
<gene>
    <name evidence="2" type="ORF">WQQ_27010</name>
</gene>
<feature type="transmembrane region" description="Helical" evidence="1">
    <location>
        <begin position="45"/>
        <end position="62"/>
    </location>
</feature>
<keyword evidence="3" id="KW-1185">Reference proteome</keyword>
<evidence type="ECO:0000313" key="3">
    <source>
        <dbReference type="Proteomes" id="UP000003704"/>
    </source>
</evidence>
<keyword evidence="1" id="KW-0812">Transmembrane</keyword>
<accession>I7ZB74</accession>
<dbReference type="Proteomes" id="UP000003704">
    <property type="component" value="Unassembled WGS sequence"/>
</dbReference>
<reference evidence="2 3" key="1">
    <citation type="journal article" date="2012" name="J. Bacteriol.">
        <title>Genome Sequence of n-Alkane-Degrading Hydrocarboniphaga effusa Strain AP103T (ATCC BAA-332T).</title>
        <authorList>
            <person name="Chang H.K."/>
            <person name="Zylstra G.J."/>
            <person name="Chae J.C."/>
        </authorList>
    </citation>
    <scope>NUCLEOTIDE SEQUENCE [LARGE SCALE GENOMIC DNA]</scope>
    <source>
        <strain evidence="2 3">AP103</strain>
    </source>
</reference>
<sequence length="218" mass="24133">MPIFLRFRSVLLAEFAYILLLLPLPWLLSWQQMRWLFSEQGPFEVLSAVLWAVLGVLCLLSAKRGPRRLISCGIAGFLGCARELDLHTAITGMSIFKSHYYLKTPAPIAQKLLVGALAIAILALLIDVLLAGLRAMRHGALRQDWMCSALLGFVTTTVTKGLDKAEAFTRDLTGHHLPQSWGLVVAALEEGVEMSLPLLFIVALVQYRRMQAQHALAT</sequence>